<dbReference type="AlphaFoldDB" id="A0A2W0D3W9"/>
<organism evidence="2 3">
    <name type="scientific">Paenibacillus illinoisensis</name>
    <dbReference type="NCBI Taxonomy" id="59845"/>
    <lineage>
        <taxon>Bacteria</taxon>
        <taxon>Bacillati</taxon>
        <taxon>Bacillota</taxon>
        <taxon>Bacilli</taxon>
        <taxon>Bacillales</taxon>
        <taxon>Paenibacillaceae</taxon>
        <taxon>Paenibacillus</taxon>
    </lineage>
</organism>
<feature type="domain" description="N-acetyltransferase" evidence="1">
    <location>
        <begin position="29"/>
        <end position="161"/>
    </location>
</feature>
<dbReference type="InterPro" id="IPR000182">
    <property type="entry name" value="GNAT_dom"/>
</dbReference>
<dbReference type="Proteomes" id="UP000247459">
    <property type="component" value="Unassembled WGS sequence"/>
</dbReference>
<dbReference type="PROSITE" id="PS51186">
    <property type="entry name" value="GNAT"/>
    <property type="match status" value="1"/>
</dbReference>
<dbReference type="EMBL" id="PRLG01000008">
    <property type="protein sequence ID" value="PYY30581.1"/>
    <property type="molecule type" value="Genomic_DNA"/>
</dbReference>
<reference evidence="2 3" key="1">
    <citation type="submission" date="2018-01" db="EMBL/GenBank/DDBJ databases">
        <title>Genome sequence of the PGP bacterium Paenibacillus illinoisensis E3.</title>
        <authorList>
            <person name="Rolli E."/>
            <person name="Marasco R."/>
            <person name="Bessem C."/>
            <person name="Michoud G."/>
            <person name="Gaiarsa S."/>
            <person name="Borin S."/>
            <person name="Daffonchio D."/>
        </authorList>
    </citation>
    <scope>NUCLEOTIDE SEQUENCE [LARGE SCALE GENOMIC DNA]</scope>
    <source>
        <strain evidence="2 3">E3</strain>
    </source>
</reference>
<evidence type="ECO:0000259" key="1">
    <source>
        <dbReference type="PROSITE" id="PS51186"/>
    </source>
</evidence>
<dbReference type="GO" id="GO:0016747">
    <property type="term" value="F:acyltransferase activity, transferring groups other than amino-acyl groups"/>
    <property type="evidence" value="ECO:0007669"/>
    <property type="project" value="InterPro"/>
</dbReference>
<dbReference type="Pfam" id="PF00583">
    <property type="entry name" value="Acetyltransf_1"/>
    <property type="match status" value="1"/>
</dbReference>
<dbReference type="CDD" id="cd04301">
    <property type="entry name" value="NAT_SF"/>
    <property type="match status" value="1"/>
</dbReference>
<keyword evidence="2" id="KW-0808">Transferase</keyword>
<dbReference type="SUPFAM" id="SSF55729">
    <property type="entry name" value="Acyl-CoA N-acyltransferases (Nat)"/>
    <property type="match status" value="1"/>
</dbReference>
<gene>
    <name evidence="2" type="ORF">PIL02S_01151</name>
</gene>
<sequence length="161" mass="17782">MDQMSDMLVALYNLPEQESRLKRLEQSSIVIRRAIAPEKQLVLDWVRSHFSQPWVDECDVSFARQPVSCYIALEHGKIIGFACYEATCRNFFGPTGVSQEARGKGVGTALLLACMHAMKADGYGYAIIGSAGPVDFYARTLGAVKIENSTPGIYRGMLRAD</sequence>
<proteinExistence type="predicted"/>
<name>A0A2W0D3W9_9BACL</name>
<evidence type="ECO:0000313" key="2">
    <source>
        <dbReference type="EMBL" id="PYY30581.1"/>
    </source>
</evidence>
<accession>A0A2W0D3W9</accession>
<evidence type="ECO:0000313" key="3">
    <source>
        <dbReference type="Proteomes" id="UP000247459"/>
    </source>
</evidence>
<comment type="caution">
    <text evidence="2">The sequence shown here is derived from an EMBL/GenBank/DDBJ whole genome shotgun (WGS) entry which is preliminary data.</text>
</comment>
<protein>
    <submittedName>
        <fullName evidence="2">GCN5-like N-acetyltransferase</fullName>
    </submittedName>
</protein>
<dbReference type="InterPro" id="IPR016181">
    <property type="entry name" value="Acyl_CoA_acyltransferase"/>
</dbReference>
<dbReference type="Gene3D" id="3.40.630.30">
    <property type="match status" value="1"/>
</dbReference>